<dbReference type="OrthoDB" id="10251048at2759"/>
<dbReference type="InterPro" id="IPR023214">
    <property type="entry name" value="HAD_sf"/>
</dbReference>
<sequence length="584" mass="66682">MWEEQENANTETLEEERRMQYIQTQNDIFEKQTKHFLPYAATPKGFNAGDCAVWGEYKANILLFQKQNEHHHNRQKGPLDSQREKRFSSEVEGVLMKNDFQSKIPYRYDENFSIEEFYRTNKKIKFPFYNKVGLVIDVNGTLLRGTEIVDESDVAIQKLNQLRIPFVLLCNHYMFVLELEAKLASSMTQTVFNTLEEKTAHLLSLLLRTTILADQIIFPFAPMKLLAEYYKGKNVLVVGNQRHKGFLPNRGDDSSSPLIKDILYQLGFTNVVSCLDYQCRHPELTPYKFYDQHMATSGGTSAPFEPISAIIQLSEPDDALNDAQTVLDVLLSVQNNPPGSPYNTVNHTVVVNEQLIPFYTVHDDVFTAHTFVLPRLSLEGGVFRNFIANLYNNITGNKLSCTTYGKPRHVLLAYAQARLEHLVTNGVFHTPGNQEGAMEHIFMVGDSIESDVVGANAMSYIQEEEGGPPASRVQWRSVYVMTGVGNNNFNTNDAQAVDSNVFTNYQYKYKEENKDDSELHFLDTHHNALSIPHYISPSFDHFLREFFAFPPEVFLEEKKKEDRGNHVPTLTLDLRSIYGWGSAP</sequence>
<dbReference type="SUPFAM" id="SSF56784">
    <property type="entry name" value="HAD-like"/>
    <property type="match status" value="1"/>
</dbReference>
<protein>
    <submittedName>
        <fullName evidence="1">HAD-hyrolase-like, putative</fullName>
    </submittedName>
</protein>
<reference evidence="1 2" key="1">
    <citation type="submission" date="2020-08" db="EMBL/GenBank/DDBJ databases">
        <authorList>
            <person name="Newling K."/>
            <person name="Davey J."/>
            <person name="Forrester S."/>
        </authorList>
    </citation>
    <scope>NUCLEOTIDE SEQUENCE [LARGE SCALE GENOMIC DNA]</scope>
    <source>
        <strain evidence="2">Crithidia deanei Carvalho (ATCC PRA-265)</strain>
    </source>
</reference>
<keyword evidence="2" id="KW-1185">Reference proteome</keyword>
<dbReference type="VEuPathDB" id="TriTrypDB:ADEAN_000404900"/>
<proteinExistence type="predicted"/>
<dbReference type="InterPro" id="IPR036412">
    <property type="entry name" value="HAD-like_sf"/>
</dbReference>
<gene>
    <name evidence="1" type="ORF">ADEAN_000404900</name>
</gene>
<dbReference type="Pfam" id="PF13242">
    <property type="entry name" value="Hydrolase_like"/>
    <property type="match status" value="1"/>
</dbReference>
<organism evidence="1 2">
    <name type="scientific">Angomonas deanei</name>
    <dbReference type="NCBI Taxonomy" id="59799"/>
    <lineage>
        <taxon>Eukaryota</taxon>
        <taxon>Discoba</taxon>
        <taxon>Euglenozoa</taxon>
        <taxon>Kinetoplastea</taxon>
        <taxon>Metakinetoplastina</taxon>
        <taxon>Trypanosomatida</taxon>
        <taxon>Trypanosomatidae</taxon>
        <taxon>Strigomonadinae</taxon>
        <taxon>Angomonas</taxon>
    </lineage>
</organism>
<evidence type="ECO:0000313" key="2">
    <source>
        <dbReference type="Proteomes" id="UP000515908"/>
    </source>
</evidence>
<evidence type="ECO:0000313" key="1">
    <source>
        <dbReference type="EMBL" id="CAD2216587.1"/>
    </source>
</evidence>
<dbReference type="EMBL" id="LR877151">
    <property type="protein sequence ID" value="CAD2216587.1"/>
    <property type="molecule type" value="Genomic_DNA"/>
</dbReference>
<dbReference type="Gene3D" id="3.40.50.1000">
    <property type="entry name" value="HAD superfamily/HAD-like"/>
    <property type="match status" value="2"/>
</dbReference>
<dbReference type="Proteomes" id="UP000515908">
    <property type="component" value="Chromosome 07"/>
</dbReference>
<dbReference type="AlphaFoldDB" id="A0A7G2CCB3"/>
<accession>A0A7G2CCB3</accession>
<name>A0A7G2CCB3_9TRYP</name>